<proteinExistence type="predicted"/>
<name>A0A7T8BBK8_9SPIR</name>
<keyword evidence="2" id="KW-1185">Reference proteome</keyword>
<organism evidence="1 2">
    <name type="scientific">Breznakiella homolactica</name>
    <dbReference type="NCBI Taxonomy" id="2798577"/>
    <lineage>
        <taxon>Bacteria</taxon>
        <taxon>Pseudomonadati</taxon>
        <taxon>Spirochaetota</taxon>
        <taxon>Spirochaetia</taxon>
        <taxon>Spirochaetales</taxon>
        <taxon>Breznakiellaceae</taxon>
        <taxon>Breznakiella</taxon>
    </lineage>
</organism>
<dbReference type="EMBL" id="CP067089">
    <property type="protein sequence ID" value="QQO10506.1"/>
    <property type="molecule type" value="Genomic_DNA"/>
</dbReference>
<evidence type="ECO:0000313" key="2">
    <source>
        <dbReference type="Proteomes" id="UP000595917"/>
    </source>
</evidence>
<reference evidence="1" key="1">
    <citation type="submission" date="2021-01" db="EMBL/GenBank/DDBJ databases">
        <title>Description of Breznakiella homolactica.</title>
        <authorList>
            <person name="Song Y."/>
            <person name="Brune A."/>
        </authorList>
    </citation>
    <scope>NUCLEOTIDE SEQUENCE</scope>
    <source>
        <strain evidence="1">RmG30</strain>
    </source>
</reference>
<gene>
    <name evidence="1" type="ORF">JFL75_06220</name>
</gene>
<dbReference type="KEGG" id="bhc:JFL75_06220"/>
<accession>A0A7T8BBK8</accession>
<dbReference type="RefSeq" id="WP_215627810.1">
    <property type="nucleotide sequence ID" value="NZ_CP067089.2"/>
</dbReference>
<protein>
    <submittedName>
        <fullName evidence="1">Uncharacterized protein</fullName>
    </submittedName>
</protein>
<sequence>MDDYNFFRASMPDSRPADYYLGCLNGSVFIDFNDHKDNLICLKRISFDGYGCCTLDDEANPMNETDSQAFKELYKAQDFDQKQLSLIVKRTINNNREHIWNEALTEYGF</sequence>
<evidence type="ECO:0000313" key="1">
    <source>
        <dbReference type="EMBL" id="QQO10506.1"/>
    </source>
</evidence>
<dbReference type="Proteomes" id="UP000595917">
    <property type="component" value="Chromosome"/>
</dbReference>
<dbReference type="AlphaFoldDB" id="A0A7T8BBK8"/>